<keyword evidence="5" id="KW-1185">Reference proteome</keyword>
<gene>
    <name evidence="4" type="ORF">C7453_103320</name>
</gene>
<dbReference type="CDD" id="cd22268">
    <property type="entry name" value="DPBB_RlpA-like"/>
    <property type="match status" value="1"/>
</dbReference>
<dbReference type="Proteomes" id="UP000254958">
    <property type="component" value="Unassembled WGS sequence"/>
</dbReference>
<name>A0A370G7F2_GLULI</name>
<dbReference type="EMBL" id="QQAW01000003">
    <property type="protein sequence ID" value="RDI38859.1"/>
    <property type="molecule type" value="Genomic_DNA"/>
</dbReference>
<evidence type="ECO:0000313" key="5">
    <source>
        <dbReference type="Proteomes" id="UP000254958"/>
    </source>
</evidence>
<comment type="caution">
    <text evidence="4">The sequence shown here is derived from an EMBL/GenBank/DDBJ whole genome shotgun (WGS) entry which is preliminary data.</text>
</comment>
<reference evidence="4 5" key="1">
    <citation type="submission" date="2018-07" db="EMBL/GenBank/DDBJ databases">
        <title>Genomic Encyclopedia of Type Strains, Phase IV (KMG-IV): sequencing the most valuable type-strain genomes for metagenomic binning, comparative biology and taxonomic classification.</title>
        <authorList>
            <person name="Goeker M."/>
        </authorList>
    </citation>
    <scope>NUCLEOTIDE SEQUENCE [LARGE SCALE GENOMIC DNA]</scope>
    <source>
        <strain evidence="4 5">DSM 5603</strain>
    </source>
</reference>
<dbReference type="InterPro" id="IPR007730">
    <property type="entry name" value="SPOR-like_dom"/>
</dbReference>
<dbReference type="PROSITE" id="PS51257">
    <property type="entry name" value="PROKAR_LIPOPROTEIN"/>
    <property type="match status" value="1"/>
</dbReference>
<dbReference type="RefSeq" id="WP_245948915.1">
    <property type="nucleotide sequence ID" value="NZ_BJMI01000002.1"/>
</dbReference>
<dbReference type="GO" id="GO:0042834">
    <property type="term" value="F:peptidoglycan binding"/>
    <property type="evidence" value="ECO:0007669"/>
    <property type="project" value="InterPro"/>
</dbReference>
<dbReference type="PANTHER" id="PTHR34183:SF8">
    <property type="entry name" value="ENDOLYTIC PEPTIDOGLYCAN TRANSGLYCOSYLASE RLPA-RELATED"/>
    <property type="match status" value="1"/>
</dbReference>
<dbReference type="InterPro" id="IPR036680">
    <property type="entry name" value="SPOR-like_sf"/>
</dbReference>
<dbReference type="InterPro" id="IPR009009">
    <property type="entry name" value="RlpA-like_DPBB"/>
</dbReference>
<sequence>MTRACRTLPATLAVLGLAGCHRAEPPLPPAHPHYVVGAPYEMSGVWQYPREDFGYRQTGLAVADPDQTPYITADGEQYDPQSLTGRHATLQLPAIVTVRNMENGREVTIRLNDRGPEERGRLVGLTPRVAALLGIGANPVQVEIIGHEAENEQLAEALPGGQHLDVSAAPVDQIRAESLDRPGSGGTVVAAPAGSVGTTDVSALMRDLPPDVRQGYVQGGMLWVDAGTFSTLRYAQVAAARTGGRVIPVRERGRALWRVHVGPFTNVAGADRALDQLLGDGMTGARIVVE</sequence>
<dbReference type="Pfam" id="PF05036">
    <property type="entry name" value="SPOR"/>
    <property type="match status" value="1"/>
</dbReference>
<dbReference type="Pfam" id="PF03330">
    <property type="entry name" value="DPBB_1"/>
    <property type="match status" value="1"/>
</dbReference>
<evidence type="ECO:0000256" key="1">
    <source>
        <dbReference type="SAM" id="SignalP"/>
    </source>
</evidence>
<dbReference type="Gene3D" id="2.40.40.10">
    <property type="entry name" value="RlpA-like domain"/>
    <property type="match status" value="1"/>
</dbReference>
<dbReference type="SUPFAM" id="SSF110997">
    <property type="entry name" value="Sporulation related repeat"/>
    <property type="match status" value="1"/>
</dbReference>
<feature type="domain" description="RlpA-like protein double-psi beta-barrel" evidence="2">
    <location>
        <begin position="72"/>
        <end position="135"/>
    </location>
</feature>
<feature type="chain" id="PRO_5016959530" evidence="1">
    <location>
        <begin position="24"/>
        <end position="290"/>
    </location>
</feature>
<dbReference type="AlphaFoldDB" id="A0A370G7F2"/>
<organism evidence="4 5">
    <name type="scientific">Gluconacetobacter liquefaciens</name>
    <name type="common">Acetobacter liquefaciens</name>
    <dbReference type="NCBI Taxonomy" id="89584"/>
    <lineage>
        <taxon>Bacteria</taxon>
        <taxon>Pseudomonadati</taxon>
        <taxon>Pseudomonadota</taxon>
        <taxon>Alphaproteobacteria</taxon>
        <taxon>Acetobacterales</taxon>
        <taxon>Acetobacteraceae</taxon>
        <taxon>Gluconacetobacter</taxon>
    </lineage>
</organism>
<dbReference type="PANTHER" id="PTHR34183">
    <property type="entry name" value="ENDOLYTIC PEPTIDOGLYCAN TRANSGLYCOSYLASE RLPA"/>
    <property type="match status" value="1"/>
</dbReference>
<feature type="domain" description="SPOR" evidence="3">
    <location>
        <begin position="223"/>
        <end position="277"/>
    </location>
</feature>
<feature type="signal peptide" evidence="1">
    <location>
        <begin position="1"/>
        <end position="23"/>
    </location>
</feature>
<keyword evidence="1" id="KW-0732">Signal</keyword>
<keyword evidence="4" id="KW-0449">Lipoprotein</keyword>
<protein>
    <submittedName>
        <fullName evidence="4">Rare lipoprotein A</fullName>
    </submittedName>
</protein>
<dbReference type="InterPro" id="IPR036908">
    <property type="entry name" value="RlpA-like_sf"/>
</dbReference>
<evidence type="ECO:0000259" key="3">
    <source>
        <dbReference type="Pfam" id="PF05036"/>
    </source>
</evidence>
<evidence type="ECO:0000313" key="4">
    <source>
        <dbReference type="EMBL" id="RDI38859.1"/>
    </source>
</evidence>
<proteinExistence type="predicted"/>
<evidence type="ECO:0000259" key="2">
    <source>
        <dbReference type="Pfam" id="PF03330"/>
    </source>
</evidence>
<accession>A0A370G7F2</accession>